<dbReference type="EMBL" id="CM031817">
    <property type="protein sequence ID" value="KAG6642276.1"/>
    <property type="molecule type" value="Genomic_DNA"/>
</dbReference>
<dbReference type="Proteomes" id="UP000811609">
    <property type="component" value="Chromosome 9"/>
</dbReference>
<sequence length="104" mass="11811">MVAVRLGLHKTVPRFFVTSIKLYSEIQVKVPFFSISRLSLLIRSVTAALLPSSLTINLLFNKQTDAFFSGDEIIQQHNKLSHEIEEDGSLRWEVTLLQGHEVSE</sequence>
<accession>A0A8T1PCC8</accession>
<protein>
    <submittedName>
        <fullName evidence="1">Uncharacterized protein</fullName>
    </submittedName>
</protein>
<organism evidence="1 2">
    <name type="scientific">Carya illinoinensis</name>
    <name type="common">Pecan</name>
    <dbReference type="NCBI Taxonomy" id="32201"/>
    <lineage>
        <taxon>Eukaryota</taxon>
        <taxon>Viridiplantae</taxon>
        <taxon>Streptophyta</taxon>
        <taxon>Embryophyta</taxon>
        <taxon>Tracheophyta</taxon>
        <taxon>Spermatophyta</taxon>
        <taxon>Magnoliopsida</taxon>
        <taxon>eudicotyledons</taxon>
        <taxon>Gunneridae</taxon>
        <taxon>Pentapetalae</taxon>
        <taxon>rosids</taxon>
        <taxon>fabids</taxon>
        <taxon>Fagales</taxon>
        <taxon>Juglandaceae</taxon>
        <taxon>Carya</taxon>
    </lineage>
</organism>
<reference evidence="1" key="1">
    <citation type="submission" date="2020-12" db="EMBL/GenBank/DDBJ databases">
        <title>WGS assembly of Carya illinoinensis cv. Pawnee.</title>
        <authorList>
            <person name="Platts A."/>
            <person name="Shu S."/>
            <person name="Wright S."/>
            <person name="Barry K."/>
            <person name="Edger P."/>
            <person name="Pires J.C."/>
            <person name="Schmutz J."/>
        </authorList>
    </citation>
    <scope>NUCLEOTIDE SEQUENCE</scope>
    <source>
        <tissue evidence="1">Leaf</tissue>
    </source>
</reference>
<gene>
    <name evidence="1" type="ORF">CIPAW_09G131600</name>
</gene>
<evidence type="ECO:0000313" key="1">
    <source>
        <dbReference type="EMBL" id="KAG6642276.1"/>
    </source>
</evidence>
<keyword evidence="2" id="KW-1185">Reference proteome</keyword>
<proteinExistence type="predicted"/>
<evidence type="ECO:0000313" key="2">
    <source>
        <dbReference type="Proteomes" id="UP000811609"/>
    </source>
</evidence>
<name>A0A8T1PCC8_CARIL</name>
<comment type="caution">
    <text evidence="1">The sequence shown here is derived from an EMBL/GenBank/DDBJ whole genome shotgun (WGS) entry which is preliminary data.</text>
</comment>
<dbReference type="AlphaFoldDB" id="A0A8T1PCC8"/>